<dbReference type="EMBL" id="MWQO01000051">
    <property type="protein sequence ID" value="THD08230.1"/>
    <property type="molecule type" value="Genomic_DNA"/>
</dbReference>
<keyword evidence="2" id="KW-1185">Reference proteome</keyword>
<dbReference type="AlphaFoldDB" id="A0A4S3KI55"/>
<dbReference type="STRING" id="993689.GCA_002077135_01935"/>
<accession>A0A4S3KI55</accession>
<protein>
    <submittedName>
        <fullName evidence="1">Nucleotide pyrophosphohydrolase</fullName>
    </submittedName>
</protein>
<dbReference type="Gene3D" id="1.10.287.1080">
    <property type="entry name" value="MazG-like"/>
    <property type="match status" value="1"/>
</dbReference>
<dbReference type="InterPro" id="IPR052555">
    <property type="entry name" value="dCTP_Pyrophosphatase"/>
</dbReference>
<dbReference type="SUPFAM" id="SSF101386">
    <property type="entry name" value="all-alpha NTP pyrophosphatases"/>
    <property type="match status" value="1"/>
</dbReference>
<reference evidence="1 2" key="1">
    <citation type="submission" date="2017-02" db="EMBL/GenBank/DDBJ databases">
        <title>Whole genome sequencing of Metallibacterium scheffleri DSM 24874 (T).</title>
        <authorList>
            <person name="Kumar S."/>
            <person name="Patil P."/>
            <person name="Patil P.B."/>
        </authorList>
    </citation>
    <scope>NUCLEOTIDE SEQUENCE [LARGE SCALE GENOMIC DNA]</scope>
    <source>
        <strain evidence="1 2">DSM 24874</strain>
    </source>
</reference>
<evidence type="ECO:0000313" key="2">
    <source>
        <dbReference type="Proteomes" id="UP000307749"/>
    </source>
</evidence>
<name>A0A4S3KI55_9GAMM</name>
<dbReference type="GO" id="GO:0047429">
    <property type="term" value="F:nucleoside triphosphate diphosphatase activity"/>
    <property type="evidence" value="ECO:0007669"/>
    <property type="project" value="InterPro"/>
</dbReference>
<dbReference type="InterPro" id="IPR025984">
    <property type="entry name" value="DCTPP"/>
</dbReference>
<keyword evidence="1" id="KW-0378">Hydrolase</keyword>
<dbReference type="Proteomes" id="UP000307749">
    <property type="component" value="Unassembled WGS sequence"/>
</dbReference>
<evidence type="ECO:0000313" key="1">
    <source>
        <dbReference type="EMBL" id="THD08230.1"/>
    </source>
</evidence>
<proteinExistence type="predicted"/>
<gene>
    <name evidence="1" type="ORF">B1806_13455</name>
</gene>
<dbReference type="CDD" id="cd11537">
    <property type="entry name" value="NTP-PPase_RS21-C6_like"/>
    <property type="match status" value="1"/>
</dbReference>
<dbReference type="PANTHER" id="PTHR46523:SF1">
    <property type="entry name" value="DCTP PYROPHOSPHATASE 1"/>
    <property type="match status" value="1"/>
</dbReference>
<comment type="caution">
    <text evidence="1">The sequence shown here is derived from an EMBL/GenBank/DDBJ whole genome shotgun (WGS) entry which is preliminary data.</text>
</comment>
<dbReference type="OrthoDB" id="9791898at2"/>
<dbReference type="GO" id="GO:0009143">
    <property type="term" value="P:nucleoside triphosphate catabolic process"/>
    <property type="evidence" value="ECO:0007669"/>
    <property type="project" value="InterPro"/>
</dbReference>
<dbReference type="PIRSF" id="PIRSF029826">
    <property type="entry name" value="UCP029826_pph"/>
    <property type="match status" value="1"/>
</dbReference>
<dbReference type="PANTHER" id="PTHR46523">
    <property type="entry name" value="DCTP PYROPHOSPHATASE 1"/>
    <property type="match status" value="1"/>
</dbReference>
<organism evidence="1 2">
    <name type="scientific">Metallibacterium scheffleri</name>
    <dbReference type="NCBI Taxonomy" id="993689"/>
    <lineage>
        <taxon>Bacteria</taxon>
        <taxon>Pseudomonadati</taxon>
        <taxon>Pseudomonadota</taxon>
        <taxon>Gammaproteobacteria</taxon>
        <taxon>Lysobacterales</taxon>
        <taxon>Rhodanobacteraceae</taxon>
        <taxon>Metallibacterium</taxon>
    </lineage>
</organism>
<dbReference type="Pfam" id="PF12643">
    <property type="entry name" value="MazG-like"/>
    <property type="match status" value="1"/>
</dbReference>
<sequence length="114" mass="13155">MIADGLLKELLDFREERDWRQFHTPRNLSTTLCIEAAELLECFQWAADSELSEVVRRERVAIEDEIADVAIVLSYLCHDLGLSLDDAVRCKLDKNRAKYPVDKARGNATKYDRL</sequence>